<feature type="binding site" evidence="9">
    <location>
        <position position="13"/>
    </location>
    <ligand>
        <name>ATP</name>
        <dbReference type="ChEBI" id="CHEBI:30616"/>
    </ligand>
</feature>
<comment type="caution">
    <text evidence="13">The sequence shown here is derived from an EMBL/GenBank/DDBJ whole genome shotgun (WGS) entry which is preliminary data.</text>
</comment>
<comment type="similarity">
    <text evidence="2 9 10">Belongs to the FGGY kinase family.</text>
</comment>
<dbReference type="InterPro" id="IPR018485">
    <property type="entry name" value="FGGY_C"/>
</dbReference>
<accession>A0A7V3YFE9</accession>
<feature type="binding site" evidence="9">
    <location>
        <position position="311"/>
    </location>
    <ligand>
        <name>ADP</name>
        <dbReference type="ChEBI" id="CHEBI:456216"/>
    </ligand>
</feature>
<evidence type="ECO:0000256" key="9">
    <source>
        <dbReference type="HAMAP-Rule" id="MF_00186"/>
    </source>
</evidence>
<dbReference type="EC" id="2.7.1.30" evidence="9"/>
<feature type="domain" description="Carbohydrate kinase FGGY C-terminal" evidence="12">
    <location>
        <begin position="263"/>
        <end position="450"/>
    </location>
</feature>
<protein>
    <recommendedName>
        <fullName evidence="9">Glycerol kinase</fullName>
        <ecNumber evidence="9">2.7.1.30</ecNumber>
    </recommendedName>
    <alternativeName>
        <fullName evidence="9">ATP:glycerol 3-phosphotransferase</fullName>
    </alternativeName>
    <alternativeName>
        <fullName evidence="9">Glycerokinase</fullName>
        <shortName evidence="9">GK</shortName>
    </alternativeName>
</protein>
<evidence type="ECO:0000313" key="13">
    <source>
        <dbReference type="EMBL" id="HGI29836.1"/>
    </source>
</evidence>
<feature type="binding site" evidence="9">
    <location>
        <position position="14"/>
    </location>
    <ligand>
        <name>ATP</name>
        <dbReference type="ChEBI" id="CHEBI:30616"/>
    </ligand>
</feature>
<proteinExistence type="inferred from homology"/>
<dbReference type="GO" id="GO:0004370">
    <property type="term" value="F:glycerol kinase activity"/>
    <property type="evidence" value="ECO:0007669"/>
    <property type="project" value="UniProtKB-UniRule"/>
</dbReference>
<keyword evidence="7 9" id="KW-0067">ATP-binding</keyword>
<dbReference type="CDD" id="cd07769">
    <property type="entry name" value="ASKHA_NBD_FGGY_GK"/>
    <property type="match status" value="1"/>
</dbReference>
<feature type="binding site" evidence="9">
    <location>
        <position position="17"/>
    </location>
    <ligand>
        <name>ADP</name>
        <dbReference type="ChEBI" id="CHEBI:456216"/>
    </ligand>
</feature>
<gene>
    <name evidence="9 13" type="primary">glpK</name>
    <name evidence="13" type="ORF">ENV30_00750</name>
</gene>
<dbReference type="InterPro" id="IPR018484">
    <property type="entry name" value="FGGY_N"/>
</dbReference>
<feature type="binding site" evidence="9">
    <location>
        <position position="13"/>
    </location>
    <ligand>
        <name>ADP</name>
        <dbReference type="ChEBI" id="CHEBI:456216"/>
    </ligand>
</feature>
<evidence type="ECO:0000256" key="1">
    <source>
        <dbReference type="ARBA" id="ARBA00005190"/>
    </source>
</evidence>
<feature type="binding site" evidence="9">
    <location>
        <position position="268"/>
    </location>
    <ligand>
        <name>ADP</name>
        <dbReference type="ChEBI" id="CHEBI:456216"/>
    </ligand>
</feature>
<dbReference type="GO" id="GO:0006072">
    <property type="term" value="P:glycerol-3-phosphate metabolic process"/>
    <property type="evidence" value="ECO:0007669"/>
    <property type="project" value="InterPro"/>
</dbReference>
<organism evidence="13">
    <name type="scientific">Candidatus Caldatribacterium californiense</name>
    <dbReference type="NCBI Taxonomy" id="1454726"/>
    <lineage>
        <taxon>Bacteria</taxon>
        <taxon>Pseudomonadati</taxon>
        <taxon>Atribacterota</taxon>
        <taxon>Atribacteria</taxon>
        <taxon>Atribacterales</taxon>
        <taxon>Candidatus Caldatribacteriaceae</taxon>
        <taxon>Candidatus Caldatribacterium</taxon>
    </lineage>
</organism>
<feature type="binding site" evidence="9">
    <location>
        <position position="412"/>
    </location>
    <ligand>
        <name>ADP</name>
        <dbReference type="ChEBI" id="CHEBI:456216"/>
    </ligand>
</feature>
<dbReference type="GO" id="GO:0005524">
    <property type="term" value="F:ATP binding"/>
    <property type="evidence" value="ECO:0007669"/>
    <property type="project" value="UniProtKB-UniRule"/>
</dbReference>
<dbReference type="InterPro" id="IPR000577">
    <property type="entry name" value="Carb_kinase_FGGY"/>
</dbReference>
<dbReference type="NCBIfam" id="NF000756">
    <property type="entry name" value="PRK00047.1"/>
    <property type="match status" value="1"/>
</dbReference>
<dbReference type="PROSITE" id="PS00445">
    <property type="entry name" value="FGGY_KINASES_2"/>
    <property type="match status" value="1"/>
</dbReference>
<feature type="binding site" evidence="9">
    <location>
        <position position="135"/>
    </location>
    <ligand>
        <name>sn-glycerol 3-phosphate</name>
        <dbReference type="ChEBI" id="CHEBI:57597"/>
    </ligand>
</feature>
<comment type="pathway">
    <text evidence="1 9">Polyol metabolism; glycerol degradation via glycerol kinase pathway; sn-glycerol 3-phosphate from glycerol: step 1/1.</text>
</comment>
<dbReference type="FunFam" id="3.30.420.40:FF:000007">
    <property type="entry name" value="Glycerol kinase"/>
    <property type="match status" value="1"/>
</dbReference>
<evidence type="ECO:0000256" key="6">
    <source>
        <dbReference type="ARBA" id="ARBA00022798"/>
    </source>
</evidence>
<evidence type="ECO:0000259" key="12">
    <source>
        <dbReference type="Pfam" id="PF02782"/>
    </source>
</evidence>
<dbReference type="UniPathway" id="UPA00618">
    <property type="reaction ID" value="UER00672"/>
</dbReference>
<feature type="binding site" evidence="9">
    <location>
        <position position="412"/>
    </location>
    <ligand>
        <name>ATP</name>
        <dbReference type="ChEBI" id="CHEBI:30616"/>
    </ligand>
</feature>
<dbReference type="GO" id="GO:0005829">
    <property type="term" value="C:cytosol"/>
    <property type="evidence" value="ECO:0007669"/>
    <property type="project" value="TreeGrafter"/>
</dbReference>
<evidence type="ECO:0000256" key="2">
    <source>
        <dbReference type="ARBA" id="ARBA00009156"/>
    </source>
</evidence>
<evidence type="ECO:0000256" key="7">
    <source>
        <dbReference type="ARBA" id="ARBA00022840"/>
    </source>
</evidence>
<feature type="binding site" evidence="9">
    <location>
        <position position="311"/>
    </location>
    <ligand>
        <name>ATP</name>
        <dbReference type="ChEBI" id="CHEBI:30616"/>
    </ligand>
</feature>
<dbReference type="Pfam" id="PF00370">
    <property type="entry name" value="FGGY_N"/>
    <property type="match status" value="1"/>
</dbReference>
<feature type="binding site" evidence="9">
    <location>
        <position position="83"/>
    </location>
    <ligand>
        <name>glycerol</name>
        <dbReference type="ChEBI" id="CHEBI:17754"/>
    </ligand>
</feature>
<comment type="catalytic activity">
    <reaction evidence="8 9">
        <text>glycerol + ATP = sn-glycerol 3-phosphate + ADP + H(+)</text>
        <dbReference type="Rhea" id="RHEA:21644"/>
        <dbReference type="ChEBI" id="CHEBI:15378"/>
        <dbReference type="ChEBI" id="CHEBI:17754"/>
        <dbReference type="ChEBI" id="CHEBI:30616"/>
        <dbReference type="ChEBI" id="CHEBI:57597"/>
        <dbReference type="ChEBI" id="CHEBI:456216"/>
        <dbReference type="EC" id="2.7.1.30"/>
    </reaction>
</comment>
<dbReference type="InterPro" id="IPR043129">
    <property type="entry name" value="ATPase_NBD"/>
</dbReference>
<dbReference type="InterPro" id="IPR005999">
    <property type="entry name" value="Glycerol_kin"/>
</dbReference>
<evidence type="ECO:0000256" key="10">
    <source>
        <dbReference type="RuleBase" id="RU003733"/>
    </source>
</evidence>
<feature type="binding site" evidence="9">
    <location>
        <position position="247"/>
    </location>
    <ligand>
        <name>glycerol</name>
        <dbReference type="ChEBI" id="CHEBI:17754"/>
    </ligand>
</feature>
<feature type="binding site" evidence="9">
    <location>
        <position position="135"/>
    </location>
    <ligand>
        <name>glycerol</name>
        <dbReference type="ChEBI" id="CHEBI:17754"/>
    </ligand>
</feature>
<feature type="binding site" evidence="9">
    <location>
        <position position="315"/>
    </location>
    <ligand>
        <name>ATP</name>
        <dbReference type="ChEBI" id="CHEBI:30616"/>
    </ligand>
</feature>
<feature type="binding site" evidence="9">
    <location>
        <position position="246"/>
    </location>
    <ligand>
        <name>sn-glycerol 3-phosphate</name>
        <dbReference type="ChEBI" id="CHEBI:57597"/>
    </ligand>
</feature>
<dbReference type="GO" id="GO:0019563">
    <property type="term" value="P:glycerol catabolic process"/>
    <property type="evidence" value="ECO:0007669"/>
    <property type="project" value="UniProtKB-UniRule"/>
</dbReference>
<comment type="caution">
    <text evidence="9">Lacks conserved residue(s) required for the propagation of feature annotation.</text>
</comment>
<feature type="binding site" evidence="9">
    <location>
        <position position="84"/>
    </location>
    <ligand>
        <name>glycerol</name>
        <dbReference type="ChEBI" id="CHEBI:17754"/>
    </ligand>
</feature>
<reference evidence="13" key="1">
    <citation type="journal article" date="2020" name="mSystems">
        <title>Genome- and Community-Level Interaction Insights into Carbon Utilization and Element Cycling Functions of Hydrothermarchaeota in Hydrothermal Sediment.</title>
        <authorList>
            <person name="Zhou Z."/>
            <person name="Liu Y."/>
            <person name="Xu W."/>
            <person name="Pan J."/>
            <person name="Luo Z.H."/>
            <person name="Li M."/>
        </authorList>
    </citation>
    <scope>NUCLEOTIDE SEQUENCE [LARGE SCALE GENOMIC DNA]</scope>
    <source>
        <strain evidence="13">SpSt-747</strain>
    </source>
</reference>
<dbReference type="Pfam" id="PF02782">
    <property type="entry name" value="FGGY_C"/>
    <property type="match status" value="1"/>
</dbReference>
<dbReference type="SUPFAM" id="SSF53067">
    <property type="entry name" value="Actin-like ATPase domain"/>
    <property type="match status" value="2"/>
</dbReference>
<evidence type="ECO:0000256" key="4">
    <source>
        <dbReference type="ARBA" id="ARBA00022741"/>
    </source>
</evidence>
<sequence length="499" mass="55420">MEKRYVMAIDQGTTGTRVILVDREGNIVANSYREIGQIYPHPGWVEHNPLEHWETTLACMREALEKAKARPDQVAGIGITNQRETTILWDRETGHPVYNAIVWQCRRTAPICEELKARGLEEKVREKTGLTIDAYFSATKIKWILDNVPEASNLARQGKLLMGCIDSWLIWNLSKGSAHVTDYSNASRTMLFNVRTLEWDQELLDALDIPREILPTPRPSSGVMALARNEEIFGDAEIPIAGVAGDQHAALFGQTCFRPGMAKNTYGTALALMMNIGEKFLLSQNGLTTDLAWGIGGKIEYALEGVVFIGGAAVQWLRDGLKIIENAAQTEAMAQSVPDTAGVYVVPAFTGLCAPYWDMYARGLIIGITRGTTREHIVRATLESMAYQTRDVLEAMIADSGQVLESLRVDGGAVKNNFLMQFQADILGVPVIRPVVTEMAAMGAAYLAGLGVGFWKDKEEIAAQWKIDRVFEPQMNASRREELYAGWKRAVERARRWAV</sequence>
<feature type="binding site" evidence="9">
    <location>
        <position position="13"/>
    </location>
    <ligand>
        <name>sn-glycerol 3-phosphate</name>
        <dbReference type="ChEBI" id="CHEBI:57597"/>
    </ligand>
</feature>
<feature type="binding site" evidence="9">
    <location>
        <position position="246"/>
    </location>
    <ligand>
        <name>glycerol</name>
        <dbReference type="ChEBI" id="CHEBI:17754"/>
    </ligand>
</feature>
<dbReference type="InterPro" id="IPR018483">
    <property type="entry name" value="Carb_kinase_FGGY_CS"/>
</dbReference>
<comment type="activity regulation">
    <text evidence="9">Inhibited by fructose 1,6-bisphosphate (FBP).</text>
</comment>
<dbReference type="AlphaFoldDB" id="A0A7V3YFE9"/>
<feature type="binding site" evidence="9">
    <location>
        <position position="416"/>
    </location>
    <ligand>
        <name>ADP</name>
        <dbReference type="ChEBI" id="CHEBI:456216"/>
    </ligand>
</feature>
<evidence type="ECO:0000259" key="11">
    <source>
        <dbReference type="Pfam" id="PF00370"/>
    </source>
</evidence>
<keyword evidence="4 9" id="KW-0547">Nucleotide-binding</keyword>
<keyword evidence="6 9" id="KW-0319">Glycerol metabolism</keyword>
<evidence type="ECO:0000256" key="5">
    <source>
        <dbReference type="ARBA" id="ARBA00022777"/>
    </source>
</evidence>
<dbReference type="PANTHER" id="PTHR10196:SF69">
    <property type="entry name" value="GLYCEROL KINASE"/>
    <property type="match status" value="1"/>
</dbReference>
<dbReference type="PROSITE" id="PS00933">
    <property type="entry name" value="FGGY_KINASES_1"/>
    <property type="match status" value="1"/>
</dbReference>
<dbReference type="NCBIfam" id="TIGR01311">
    <property type="entry name" value="glycerol_kin"/>
    <property type="match status" value="1"/>
</dbReference>
<name>A0A7V3YFE9_9BACT</name>
<keyword evidence="5 9" id="KW-0418">Kinase</keyword>
<dbReference type="PIRSF" id="PIRSF000538">
    <property type="entry name" value="GlpK"/>
    <property type="match status" value="1"/>
</dbReference>
<evidence type="ECO:0000256" key="8">
    <source>
        <dbReference type="ARBA" id="ARBA00052101"/>
    </source>
</evidence>
<evidence type="ECO:0000256" key="3">
    <source>
        <dbReference type="ARBA" id="ARBA00022679"/>
    </source>
</evidence>
<comment type="function">
    <text evidence="9">Key enzyme in the regulation of glycerol uptake and metabolism. Catalyzes the phosphorylation of glycerol to yield sn-glycerol 3-phosphate.</text>
</comment>
<dbReference type="Gene3D" id="3.30.420.40">
    <property type="match status" value="2"/>
</dbReference>
<dbReference type="HAMAP" id="MF_00186">
    <property type="entry name" value="Glycerol_kin"/>
    <property type="match status" value="1"/>
</dbReference>
<feature type="binding site" evidence="9">
    <location>
        <position position="84"/>
    </location>
    <ligand>
        <name>sn-glycerol 3-phosphate</name>
        <dbReference type="ChEBI" id="CHEBI:57597"/>
    </ligand>
</feature>
<feature type="binding site" evidence="9">
    <location>
        <position position="83"/>
    </location>
    <ligand>
        <name>sn-glycerol 3-phosphate</name>
        <dbReference type="ChEBI" id="CHEBI:57597"/>
    </ligand>
</feature>
<feature type="binding site" evidence="9">
    <location>
        <position position="268"/>
    </location>
    <ligand>
        <name>ATP</name>
        <dbReference type="ChEBI" id="CHEBI:30616"/>
    </ligand>
</feature>
<feature type="domain" description="Carbohydrate kinase FGGY N-terminal" evidence="11">
    <location>
        <begin position="5"/>
        <end position="253"/>
    </location>
</feature>
<dbReference type="EMBL" id="DTFV01000013">
    <property type="protein sequence ID" value="HGI29836.1"/>
    <property type="molecule type" value="Genomic_DNA"/>
</dbReference>
<dbReference type="PANTHER" id="PTHR10196">
    <property type="entry name" value="SUGAR KINASE"/>
    <property type="match status" value="1"/>
</dbReference>
<keyword evidence="3 9" id="KW-0808">Transferase</keyword>
<dbReference type="FunFam" id="3.30.420.40:FF:000008">
    <property type="entry name" value="Glycerol kinase"/>
    <property type="match status" value="1"/>
</dbReference>